<dbReference type="Gene3D" id="3.30.565.10">
    <property type="entry name" value="Histidine kinase-like ATPase, C-terminal domain"/>
    <property type="match status" value="1"/>
</dbReference>
<feature type="domain" description="Histidine kinase" evidence="16">
    <location>
        <begin position="364"/>
        <end position="559"/>
    </location>
</feature>
<dbReference type="InterPro" id="IPR036890">
    <property type="entry name" value="HATPase_C_sf"/>
</dbReference>
<evidence type="ECO:0000313" key="18">
    <source>
        <dbReference type="EMBL" id="STM22739.1"/>
    </source>
</evidence>
<dbReference type="CDD" id="cd22899">
    <property type="entry name" value="NarQ_sensor"/>
    <property type="match status" value="1"/>
</dbReference>
<dbReference type="CDD" id="cd06225">
    <property type="entry name" value="HAMP"/>
    <property type="match status" value="1"/>
</dbReference>
<dbReference type="GO" id="GO:0000155">
    <property type="term" value="F:phosphorelay sensor kinase activity"/>
    <property type="evidence" value="ECO:0007669"/>
    <property type="project" value="UniProtKB-UniRule"/>
</dbReference>
<evidence type="ECO:0000256" key="14">
    <source>
        <dbReference type="PIRNR" id="PIRNR003167"/>
    </source>
</evidence>
<evidence type="ECO:0000256" key="2">
    <source>
        <dbReference type="ARBA" id="ARBA00004429"/>
    </source>
</evidence>
<organism evidence="18 19">
    <name type="scientific">Escherichia coli</name>
    <dbReference type="NCBI Taxonomy" id="562"/>
    <lineage>
        <taxon>Bacteria</taxon>
        <taxon>Pseudomonadati</taxon>
        <taxon>Pseudomonadota</taxon>
        <taxon>Gammaproteobacteria</taxon>
        <taxon>Enterobacterales</taxon>
        <taxon>Enterobacteriaceae</taxon>
        <taxon>Escherichia</taxon>
    </lineage>
</organism>
<dbReference type="InterPro" id="IPR050482">
    <property type="entry name" value="Sensor_HK_TwoCompSys"/>
</dbReference>
<evidence type="ECO:0000313" key="19">
    <source>
        <dbReference type="Proteomes" id="UP000254718"/>
    </source>
</evidence>
<dbReference type="InterPro" id="IPR011712">
    <property type="entry name" value="Sig_transdc_His_kin_sub3_dim/P"/>
</dbReference>
<dbReference type="InterPro" id="IPR042295">
    <property type="entry name" value="NarX-like_N_sf"/>
</dbReference>
<dbReference type="NCBIfam" id="NF008184">
    <property type="entry name" value="PRK10935.1"/>
    <property type="match status" value="1"/>
</dbReference>
<evidence type="ECO:0000256" key="1">
    <source>
        <dbReference type="ARBA" id="ARBA00000085"/>
    </source>
</evidence>
<dbReference type="Pfam" id="PF02518">
    <property type="entry name" value="HATPase_c"/>
    <property type="match status" value="1"/>
</dbReference>
<evidence type="ECO:0000256" key="4">
    <source>
        <dbReference type="ARBA" id="ARBA00022519"/>
    </source>
</evidence>
<dbReference type="Proteomes" id="UP000254718">
    <property type="component" value="Unassembled WGS sequence"/>
</dbReference>
<accession>A0AAX2K7Q8</accession>
<keyword evidence="12 14" id="KW-0902">Two-component regulatory system</keyword>
<dbReference type="InterPro" id="IPR003594">
    <property type="entry name" value="HATPase_dom"/>
</dbReference>
<feature type="transmembrane region" description="Helical" evidence="15">
    <location>
        <begin position="14"/>
        <end position="34"/>
    </location>
</feature>
<comment type="catalytic activity">
    <reaction evidence="1 14">
        <text>ATP + protein L-histidine = ADP + protein N-phospho-L-histidine.</text>
        <dbReference type="EC" id="2.7.13.3"/>
    </reaction>
</comment>
<name>A0AAX2K7Q8_ECOLX</name>
<keyword evidence="11 15" id="KW-1133">Transmembrane helix</keyword>
<keyword evidence="3 14" id="KW-1003">Cell membrane</keyword>
<keyword evidence="10 14" id="KW-0067">ATP-binding</keyword>
<comment type="caution">
    <text evidence="18">The sequence shown here is derived from an EMBL/GenBank/DDBJ whole genome shotgun (WGS) entry which is preliminary data.</text>
</comment>
<dbReference type="InterPro" id="IPR029095">
    <property type="entry name" value="NarX-like_N"/>
</dbReference>
<evidence type="ECO:0000256" key="3">
    <source>
        <dbReference type="ARBA" id="ARBA00022475"/>
    </source>
</evidence>
<dbReference type="PROSITE" id="PS50109">
    <property type="entry name" value="HIS_KIN"/>
    <property type="match status" value="1"/>
</dbReference>
<evidence type="ECO:0000256" key="9">
    <source>
        <dbReference type="ARBA" id="ARBA00022777"/>
    </source>
</evidence>
<dbReference type="GO" id="GO:0005886">
    <property type="term" value="C:plasma membrane"/>
    <property type="evidence" value="ECO:0007669"/>
    <property type="project" value="UniProtKB-SubCell"/>
</dbReference>
<dbReference type="InterPro" id="IPR016380">
    <property type="entry name" value="Sig_transdc_His_kin_NarX/NarQ"/>
</dbReference>
<dbReference type="PANTHER" id="PTHR24421:SF10">
    <property type="entry name" value="NITRATE_NITRITE SENSOR PROTEIN NARQ"/>
    <property type="match status" value="1"/>
</dbReference>
<dbReference type="InterPro" id="IPR003660">
    <property type="entry name" value="HAMP_dom"/>
</dbReference>
<dbReference type="Gene3D" id="1.10.287.130">
    <property type="match status" value="1"/>
</dbReference>
<evidence type="ECO:0000256" key="5">
    <source>
        <dbReference type="ARBA" id="ARBA00022553"/>
    </source>
</evidence>
<keyword evidence="5" id="KW-0597">Phosphoprotein</keyword>
<feature type="domain" description="HAMP" evidence="17">
    <location>
        <begin position="174"/>
        <end position="227"/>
    </location>
</feature>
<evidence type="ECO:0000256" key="13">
    <source>
        <dbReference type="ARBA" id="ARBA00023136"/>
    </source>
</evidence>
<evidence type="ECO:0000259" key="16">
    <source>
        <dbReference type="PROSITE" id="PS50109"/>
    </source>
</evidence>
<evidence type="ECO:0000256" key="11">
    <source>
        <dbReference type="ARBA" id="ARBA00022989"/>
    </source>
</evidence>
<evidence type="ECO:0000256" key="6">
    <source>
        <dbReference type="ARBA" id="ARBA00022679"/>
    </source>
</evidence>
<dbReference type="InterPro" id="IPR005467">
    <property type="entry name" value="His_kinase_dom"/>
</dbReference>
<dbReference type="GO" id="GO:0046983">
    <property type="term" value="F:protein dimerization activity"/>
    <property type="evidence" value="ECO:0007669"/>
    <property type="project" value="UniProtKB-UniRule"/>
</dbReference>
<dbReference type="SUPFAM" id="SSF55874">
    <property type="entry name" value="ATPase domain of HSP90 chaperone/DNA topoisomerase II/histidine kinase"/>
    <property type="match status" value="1"/>
</dbReference>
<keyword evidence="6 14" id="KW-0808">Transferase</keyword>
<dbReference type="SUPFAM" id="SSF158472">
    <property type="entry name" value="HAMP domain-like"/>
    <property type="match status" value="1"/>
</dbReference>
<dbReference type="Gene3D" id="1.20.120.960">
    <property type="entry name" value="Histidine kinase NarX, sensor domain"/>
    <property type="match status" value="1"/>
</dbReference>
<dbReference type="SMART" id="SM00387">
    <property type="entry name" value="HATPase_c"/>
    <property type="match status" value="1"/>
</dbReference>
<keyword evidence="4 14" id="KW-0997">Cell inner membrane</keyword>
<feature type="transmembrane region" description="Helical" evidence="15">
    <location>
        <begin position="147"/>
        <end position="169"/>
    </location>
</feature>
<dbReference type="PIRSF" id="PIRSF003167">
    <property type="entry name" value="STHK_NarX/NarQ"/>
    <property type="match status" value="1"/>
</dbReference>
<evidence type="ECO:0000256" key="15">
    <source>
        <dbReference type="SAM" id="Phobius"/>
    </source>
</evidence>
<evidence type="ECO:0000259" key="17">
    <source>
        <dbReference type="PROSITE" id="PS50885"/>
    </source>
</evidence>
<dbReference type="SMART" id="SM00304">
    <property type="entry name" value="HAMP"/>
    <property type="match status" value="1"/>
</dbReference>
<dbReference type="PANTHER" id="PTHR24421">
    <property type="entry name" value="NITRATE/NITRITE SENSOR PROTEIN NARX-RELATED"/>
    <property type="match status" value="1"/>
</dbReference>
<dbReference type="Pfam" id="PF07730">
    <property type="entry name" value="HisKA_3"/>
    <property type="match status" value="1"/>
</dbReference>
<dbReference type="FunFam" id="1.20.5.1930:FF:000003">
    <property type="entry name" value="Sensor protein"/>
    <property type="match status" value="1"/>
</dbReference>
<protein>
    <recommendedName>
        <fullName evidence="14">Sensor protein</fullName>
        <ecNumber evidence="14">2.7.13.3</ecNumber>
    </recommendedName>
</protein>
<proteinExistence type="predicted"/>
<keyword evidence="8 14" id="KW-0547">Nucleotide-binding</keyword>
<dbReference type="Pfam" id="PF00672">
    <property type="entry name" value="HAMP"/>
    <property type="match status" value="1"/>
</dbReference>
<dbReference type="CDD" id="cd16917">
    <property type="entry name" value="HATPase_UhpB-NarQ-NarX-like"/>
    <property type="match status" value="1"/>
</dbReference>
<sequence length="566" mass="63699">MIVKRPVSASLARAFFYIVLLSILSTGIALLTLASSLRDAEAINIAGSLRMQSYRLGYDLQSGSPQLNAHRQLFQQALHSPVLTNLNVWYVPEAVKTRYAHLNANWLEMNNRLSKGDLPWYQANINNYVNQIDLFVLALQHYAERKMLLVVAISLAGGIGIFTLVFFTLRRIRHQVVAPLNQLVTASQRIEHGQFDSPPLDTSLPNELGLLAKTFNQMSSELHKLYLSLEASVEEKTRDLHEAKRRLEVLYQCSQALNTSQIDVHCFRHILQIVRDNEAAEYLELNVGENWRISEGQPNPELPMQILPVTMQETVYGELHWQNSHVSSSEPLLNSVSSMLGRGLYFNQAQKHFQQLLLMEERATIARELHDSLAQVLSYLRIQLTLLKRSIPEDNATAQSIMADFSQALNDAYRQLRELLTTFRLTLQQADLPSALREMLDTLQNQTSAKLTLDCRLPTLALDAQMQVHLLQIIREAVLNAMKHANASEIAVSCVTAPDGNHTVYIRDNEIGIGEPKEPEGHYGLNIMRERAERLGGTLTFSQPSGGGTLVSISFRSAEGEESQLM</sequence>
<keyword evidence="7 15" id="KW-0812">Transmembrane</keyword>
<dbReference type="Gene3D" id="1.20.5.1930">
    <property type="match status" value="1"/>
</dbReference>
<dbReference type="PROSITE" id="PS50885">
    <property type="entry name" value="HAMP"/>
    <property type="match status" value="1"/>
</dbReference>
<keyword evidence="13 14" id="KW-0472">Membrane</keyword>
<gene>
    <name evidence="18" type="primary">narQ</name>
    <name evidence="18" type="ORF">NCTC8333_01636</name>
</gene>
<comment type="subcellular location">
    <subcellularLocation>
        <location evidence="2">Cell inner membrane</location>
        <topology evidence="2">Multi-pass membrane protein</topology>
    </subcellularLocation>
</comment>
<evidence type="ECO:0000256" key="8">
    <source>
        <dbReference type="ARBA" id="ARBA00022741"/>
    </source>
</evidence>
<dbReference type="FunFam" id="3.30.565.10:FF:000058">
    <property type="entry name" value="Sensor protein"/>
    <property type="match status" value="1"/>
</dbReference>
<dbReference type="Pfam" id="PF13675">
    <property type="entry name" value="PilJ"/>
    <property type="match status" value="1"/>
</dbReference>
<dbReference type="GO" id="GO:0005524">
    <property type="term" value="F:ATP binding"/>
    <property type="evidence" value="ECO:0007669"/>
    <property type="project" value="UniProtKB-UniRule"/>
</dbReference>
<reference evidence="18 19" key="1">
    <citation type="submission" date="2018-06" db="EMBL/GenBank/DDBJ databases">
        <authorList>
            <consortium name="Pathogen Informatics"/>
            <person name="Doyle S."/>
        </authorList>
    </citation>
    <scope>NUCLEOTIDE SEQUENCE [LARGE SCALE GENOMIC DNA]</scope>
    <source>
        <strain evidence="18 19">NCTC8333</strain>
    </source>
</reference>
<dbReference type="AlphaFoldDB" id="A0AAX2K7Q8"/>
<evidence type="ECO:0000256" key="12">
    <source>
        <dbReference type="ARBA" id="ARBA00023012"/>
    </source>
</evidence>
<dbReference type="EMBL" id="UGFE01000002">
    <property type="protein sequence ID" value="STM22739.1"/>
    <property type="molecule type" value="Genomic_DNA"/>
</dbReference>
<keyword evidence="9 14" id="KW-0418">Kinase</keyword>
<evidence type="ECO:0000256" key="7">
    <source>
        <dbReference type="ARBA" id="ARBA00022692"/>
    </source>
</evidence>
<evidence type="ECO:0000256" key="10">
    <source>
        <dbReference type="ARBA" id="ARBA00022840"/>
    </source>
</evidence>
<dbReference type="EC" id="2.7.13.3" evidence="14"/>